<dbReference type="GeneID" id="98296373"/>
<dbReference type="Proteomes" id="UP000216451">
    <property type="component" value="Unassembled WGS sequence"/>
</dbReference>
<comment type="caution">
    <text evidence="2">The sequence shown here is derived from an EMBL/GenBank/DDBJ whole genome shotgun (WGS) entry which is preliminary data.</text>
</comment>
<dbReference type="InterPro" id="IPR035412">
    <property type="entry name" value="Terminase_L_N"/>
</dbReference>
<dbReference type="InterPro" id="IPR027417">
    <property type="entry name" value="P-loop_NTPase"/>
</dbReference>
<dbReference type="Gene3D" id="3.40.50.300">
    <property type="entry name" value="P-loop containing nucleotide triphosphate hydrolases"/>
    <property type="match status" value="1"/>
</dbReference>
<evidence type="ECO:0000313" key="3">
    <source>
        <dbReference type="Proteomes" id="UP000216451"/>
    </source>
</evidence>
<dbReference type="AlphaFoldDB" id="A0A261G2R6"/>
<name>A0A261G2R6_9BIFI</name>
<dbReference type="OrthoDB" id="4498710at2"/>
<evidence type="ECO:0000313" key="2">
    <source>
        <dbReference type="EMBL" id="OZG65535.1"/>
    </source>
</evidence>
<gene>
    <name evidence="2" type="ORF">BAQU_1718</name>
</gene>
<organism evidence="2 3">
    <name type="scientific">Bifidobacterium aquikefiri</name>
    <dbReference type="NCBI Taxonomy" id="1653207"/>
    <lineage>
        <taxon>Bacteria</taxon>
        <taxon>Bacillati</taxon>
        <taxon>Actinomycetota</taxon>
        <taxon>Actinomycetes</taxon>
        <taxon>Bifidobacteriales</taxon>
        <taxon>Bifidobacteriaceae</taxon>
        <taxon>Bifidobacterium</taxon>
    </lineage>
</organism>
<feature type="domain" description="Phage terminase large subunit N-terminal" evidence="1">
    <location>
        <begin position="89"/>
        <end position="217"/>
    </location>
</feature>
<protein>
    <submittedName>
        <fullName evidence="2">Terminase</fullName>
    </submittedName>
</protein>
<keyword evidence="3" id="KW-1185">Reference proteome</keyword>
<dbReference type="Gene3D" id="3.30.420.280">
    <property type="match status" value="1"/>
</dbReference>
<dbReference type="EMBL" id="MWXA01000008">
    <property type="protein sequence ID" value="OZG65535.1"/>
    <property type="molecule type" value="Genomic_DNA"/>
</dbReference>
<sequence length="446" mass="50367">MSSLEPLTNKAGKAVSIPDWAKIIAYDGAVRSGKTVGELLYWVKYCLHGPQGLLLIGGRTERTIANNLIYPLVQWFGPKNIVYRQSTGICTIFGRECLVVGFNDAQAQTKIQGLTLAGALLDEAAVIPESAFTMLVSRLSIPGARLFFTCNPEGPEHWLKRKWLDRARLWIDKNGVKHEQDDEHTLNLYRVTFILEDNTWLVQNNPDYIAELKRQYTGLWYRRMIESEWVAAEGAIYPMWDPDRYVIDWNQLPRMSRILAVGCDYGTTNASTGIMLGMHDILDQYGRITGHDLYAIDEFRYDSRAGNPRITDADLSSRFRTWLNAPHLPYETALQPEWIFVDPAAASYKVQLAQDGVRNLADGENNVSYGISKVASLLDTNKLHISSKCKGLIEEFPGYCWDPKASDQGLDKPIKQADHSLDGLRYAVATTETEWQPQLTNGGQTW</sequence>
<proteinExistence type="predicted"/>
<evidence type="ECO:0000259" key="1">
    <source>
        <dbReference type="Pfam" id="PF04466"/>
    </source>
</evidence>
<dbReference type="RefSeq" id="WP_094694756.1">
    <property type="nucleotide sequence ID" value="NZ_JBDNSV010000003.1"/>
</dbReference>
<accession>A0A261G2R6</accession>
<dbReference type="Pfam" id="PF04466">
    <property type="entry name" value="Terminase_3"/>
    <property type="match status" value="1"/>
</dbReference>
<reference evidence="2 3" key="1">
    <citation type="journal article" date="2017" name="BMC Genomics">
        <title>Comparative genomic and phylogenomic analyses of the Bifidobacteriaceae family.</title>
        <authorList>
            <person name="Lugli G.A."/>
            <person name="Milani C."/>
            <person name="Turroni F."/>
            <person name="Duranti S."/>
            <person name="Mancabelli L."/>
            <person name="Mangifesta M."/>
            <person name="Ferrario C."/>
            <person name="Modesto M."/>
            <person name="Mattarelli P."/>
            <person name="Jiri K."/>
            <person name="van Sinderen D."/>
            <person name="Ventura M."/>
        </authorList>
    </citation>
    <scope>NUCLEOTIDE SEQUENCE [LARGE SCALE GENOMIC DNA]</scope>
    <source>
        <strain evidence="2 3">LMG 28769</strain>
    </source>
</reference>